<dbReference type="Gene3D" id="3.40.190.10">
    <property type="entry name" value="Periplasmic binding protein-like II"/>
    <property type="match status" value="2"/>
</dbReference>
<dbReference type="Proteomes" id="UP000267464">
    <property type="component" value="Unassembled WGS sequence"/>
</dbReference>
<dbReference type="EMBL" id="QUSW01000009">
    <property type="protein sequence ID" value="RQP21984.1"/>
    <property type="molecule type" value="Genomic_DNA"/>
</dbReference>
<keyword evidence="2" id="KW-1185">Reference proteome</keyword>
<reference evidence="1 2" key="2">
    <citation type="submission" date="2018-12" db="EMBL/GenBank/DDBJ databases">
        <title>Rhizobacter gummiphilus sp. nov., a rubber-degrading bacterium isolated from the soil of a botanical garden in Japan.</title>
        <authorList>
            <person name="Shunsuke S.S."/>
        </authorList>
    </citation>
    <scope>NUCLEOTIDE SEQUENCE [LARGE SCALE GENOMIC DNA]</scope>
    <source>
        <strain evidence="1 2">S-16</strain>
    </source>
</reference>
<evidence type="ECO:0000313" key="1">
    <source>
        <dbReference type="EMBL" id="RQP21984.1"/>
    </source>
</evidence>
<name>A0A3N7HIX2_9BURK</name>
<comment type="caution">
    <text evidence="1">The sequence shown here is derived from an EMBL/GenBank/DDBJ whole genome shotgun (WGS) entry which is preliminary data.</text>
</comment>
<accession>A0A3N7HIX2</accession>
<organism evidence="1 2">
    <name type="scientific">Piscinibacter terrae</name>
    <dbReference type="NCBI Taxonomy" id="2496871"/>
    <lineage>
        <taxon>Bacteria</taxon>
        <taxon>Pseudomonadati</taxon>
        <taxon>Pseudomonadota</taxon>
        <taxon>Betaproteobacteria</taxon>
        <taxon>Burkholderiales</taxon>
        <taxon>Sphaerotilaceae</taxon>
        <taxon>Piscinibacter</taxon>
    </lineage>
</organism>
<dbReference type="SUPFAM" id="SSF53850">
    <property type="entry name" value="Periplasmic binding protein-like II"/>
    <property type="match status" value="1"/>
</dbReference>
<evidence type="ECO:0000313" key="2">
    <source>
        <dbReference type="Proteomes" id="UP000267464"/>
    </source>
</evidence>
<proteinExistence type="predicted"/>
<dbReference type="AlphaFoldDB" id="A0A3N7HIX2"/>
<gene>
    <name evidence="1" type="ORF">DZC73_26220</name>
</gene>
<sequence>MGGGQQQLHRGVQRQVLYLLGQARRHGLQRERQRMRAGKEFGQALLQDERRDAVFRAQAGLQRLAQPPLLQPLVQRVGDGLVARPEPGAAVIEDVSRGHDAPRGAGVKDGGERMRIRELKYLDGSTHGVWWAFYGQDEATGRLACTSRTPLRQELCTERTNQPSVSFDSCSGIQPVRVPAGLAPPGFVHRRRGRRRGIVIGMMRFVFAWVWRARWSCVLLALAAAQAAAQDPLRIGRNAGPSAMLADGSEQVLKTAYARLGVSTKFEEYPLLRSLVLADAGMIDGDNMRIVEVTAQYPNLVRVDVPVNHVEITAYALAPCPHLKDWTDLDGKRVGHIRGVLAVERRLGRAVPVAADNMSDLFRMLEKGMVDVAVGTGRETDGEMRRRNDKRLCKVNGVLERVPLYHHLNKKHAALAARLTEELRQMQARGEIEEILKRVNAGGR</sequence>
<protein>
    <submittedName>
        <fullName evidence="1">Uncharacterized protein</fullName>
    </submittedName>
</protein>
<reference evidence="1 2" key="1">
    <citation type="submission" date="2018-08" db="EMBL/GenBank/DDBJ databases">
        <authorList>
            <person name="Khan S.A."/>
            <person name="Jeon C.O."/>
            <person name="Chun B.H."/>
            <person name="Jeong S.E."/>
        </authorList>
    </citation>
    <scope>NUCLEOTIDE SEQUENCE [LARGE SCALE GENOMIC DNA]</scope>
    <source>
        <strain evidence="1 2">S-16</strain>
    </source>
</reference>